<feature type="region of interest" description="Disordered" evidence="1">
    <location>
        <begin position="1"/>
        <end position="62"/>
    </location>
</feature>
<feature type="compositionally biased region" description="Polar residues" evidence="1">
    <location>
        <begin position="51"/>
        <end position="62"/>
    </location>
</feature>
<evidence type="ECO:0000256" key="1">
    <source>
        <dbReference type="SAM" id="MobiDB-lite"/>
    </source>
</evidence>
<comment type="caution">
    <text evidence="2">The sequence shown here is derived from an EMBL/GenBank/DDBJ whole genome shotgun (WGS) entry which is preliminary data.</text>
</comment>
<proteinExistence type="predicted"/>
<keyword evidence="3" id="KW-1185">Reference proteome</keyword>
<dbReference type="EMBL" id="JBHTIR010002865">
    <property type="protein sequence ID" value="MFD0854339.1"/>
    <property type="molecule type" value="Genomic_DNA"/>
</dbReference>
<reference evidence="3" key="1">
    <citation type="journal article" date="2019" name="Int. J. Syst. Evol. Microbiol.">
        <title>The Global Catalogue of Microorganisms (GCM) 10K type strain sequencing project: providing services to taxonomists for standard genome sequencing and annotation.</title>
        <authorList>
            <consortium name="The Broad Institute Genomics Platform"/>
            <consortium name="The Broad Institute Genome Sequencing Center for Infectious Disease"/>
            <person name="Wu L."/>
            <person name="Ma J."/>
        </authorList>
    </citation>
    <scope>NUCLEOTIDE SEQUENCE [LARGE SCALE GENOMIC DNA]</scope>
    <source>
        <strain evidence="3">JCM 31696</strain>
    </source>
</reference>
<evidence type="ECO:0008006" key="4">
    <source>
        <dbReference type="Google" id="ProtNLM"/>
    </source>
</evidence>
<organism evidence="2 3">
    <name type="scientific">Actinomadura adrarensis</name>
    <dbReference type="NCBI Taxonomy" id="1819600"/>
    <lineage>
        <taxon>Bacteria</taxon>
        <taxon>Bacillati</taxon>
        <taxon>Actinomycetota</taxon>
        <taxon>Actinomycetes</taxon>
        <taxon>Streptosporangiales</taxon>
        <taxon>Thermomonosporaceae</taxon>
        <taxon>Actinomadura</taxon>
    </lineage>
</organism>
<sequence>EEERGARGGDPAEPAPDDEHVSGVVMHVLPNHGDGTASNQNGKQPERQAIRTASNQDGKLSP</sequence>
<name>A0ABW3CIH4_9ACTN</name>
<evidence type="ECO:0000313" key="2">
    <source>
        <dbReference type="EMBL" id="MFD0854339.1"/>
    </source>
</evidence>
<feature type="non-terminal residue" evidence="2">
    <location>
        <position position="1"/>
    </location>
</feature>
<gene>
    <name evidence="2" type="ORF">ACFQ07_19025</name>
</gene>
<protein>
    <recommendedName>
        <fullName evidence="4">Transposase</fullName>
    </recommendedName>
</protein>
<dbReference type="Proteomes" id="UP001597083">
    <property type="component" value="Unassembled WGS sequence"/>
</dbReference>
<accession>A0ABW3CIH4</accession>
<evidence type="ECO:0000313" key="3">
    <source>
        <dbReference type="Proteomes" id="UP001597083"/>
    </source>
</evidence>